<evidence type="ECO:0000313" key="3">
    <source>
        <dbReference type="EMBL" id="ASR52003.1"/>
    </source>
</evidence>
<dbReference type="Pfam" id="PF01476">
    <property type="entry name" value="LysM"/>
    <property type="match status" value="2"/>
</dbReference>
<evidence type="ECO:0000313" key="4">
    <source>
        <dbReference type="Proteomes" id="UP000258016"/>
    </source>
</evidence>
<accession>A0ABM6M7X2</accession>
<dbReference type="PROSITE" id="PS51782">
    <property type="entry name" value="LYSM"/>
    <property type="match status" value="2"/>
</dbReference>
<dbReference type="InterPro" id="IPR011055">
    <property type="entry name" value="Dup_hybrid_motif"/>
</dbReference>
<name>A0ABM6M7X2_9SPHN</name>
<dbReference type="Pfam" id="PF01551">
    <property type="entry name" value="Peptidase_M23"/>
    <property type="match status" value="1"/>
</dbReference>
<dbReference type="SUPFAM" id="SSF54106">
    <property type="entry name" value="LysM domain"/>
    <property type="match status" value="1"/>
</dbReference>
<dbReference type="SUPFAM" id="SSF51261">
    <property type="entry name" value="Duplicated hybrid motif"/>
    <property type="match status" value="1"/>
</dbReference>
<dbReference type="PANTHER" id="PTHR21666:SF263">
    <property type="entry name" value="MUREIN HYDROLASE ACTIVATOR NLPD"/>
    <property type="match status" value="1"/>
</dbReference>
<dbReference type="Gene3D" id="3.10.350.10">
    <property type="entry name" value="LysM domain"/>
    <property type="match status" value="2"/>
</dbReference>
<dbReference type="PROSITE" id="PS51257">
    <property type="entry name" value="PROKAR_LIPOPROTEIN"/>
    <property type="match status" value="1"/>
</dbReference>
<feature type="domain" description="LysM" evidence="2">
    <location>
        <begin position="128"/>
        <end position="172"/>
    </location>
</feature>
<dbReference type="PANTHER" id="PTHR21666">
    <property type="entry name" value="PEPTIDASE-RELATED"/>
    <property type="match status" value="1"/>
</dbReference>
<dbReference type="Gene3D" id="2.70.70.10">
    <property type="entry name" value="Glucose Permease (Domain IIA)"/>
    <property type="match status" value="1"/>
</dbReference>
<proteinExistence type="inferred from homology"/>
<reference evidence="3 4" key="1">
    <citation type="submission" date="2017-03" db="EMBL/GenBank/DDBJ databases">
        <title>Complete genome sequence of Blastomonas fulva degrading microcsystin LR.</title>
        <authorList>
            <person name="Lee H.-g."/>
            <person name="Jin L."/>
            <person name="oh H.-M."/>
        </authorList>
    </citation>
    <scope>NUCLEOTIDE SEQUENCE [LARGE SCALE GENOMIC DNA]</scope>
    <source>
        <strain evidence="3 4">T2</strain>
    </source>
</reference>
<keyword evidence="4" id="KW-1185">Reference proteome</keyword>
<dbReference type="InterPro" id="IPR050570">
    <property type="entry name" value="Cell_wall_metabolism_enzyme"/>
</dbReference>
<dbReference type="EMBL" id="CP020083">
    <property type="protein sequence ID" value="ASR52003.1"/>
    <property type="molecule type" value="Genomic_DNA"/>
</dbReference>
<dbReference type="Proteomes" id="UP000258016">
    <property type="component" value="Chromosome"/>
</dbReference>
<evidence type="ECO:0000259" key="2">
    <source>
        <dbReference type="PROSITE" id="PS51782"/>
    </source>
</evidence>
<dbReference type="InterPro" id="IPR016047">
    <property type="entry name" value="M23ase_b-sheet_dom"/>
</dbReference>
<comment type="similarity">
    <text evidence="1">Belongs to the E.coli NlpD/Haemophilus LppB family.</text>
</comment>
<organism evidence="3 4">
    <name type="scientific">Blastomonas fulva</name>
    <dbReference type="NCBI Taxonomy" id="1550728"/>
    <lineage>
        <taxon>Bacteria</taxon>
        <taxon>Pseudomonadati</taxon>
        <taxon>Pseudomonadota</taxon>
        <taxon>Alphaproteobacteria</taxon>
        <taxon>Sphingomonadales</taxon>
        <taxon>Sphingomonadaceae</taxon>
        <taxon>Blastomonas</taxon>
    </lineage>
</organism>
<dbReference type="InterPro" id="IPR036779">
    <property type="entry name" value="LysM_dom_sf"/>
</dbReference>
<dbReference type="CDD" id="cd12797">
    <property type="entry name" value="M23_peptidase"/>
    <property type="match status" value="1"/>
</dbReference>
<evidence type="ECO:0000256" key="1">
    <source>
        <dbReference type="ARBA" id="ARBA00038420"/>
    </source>
</evidence>
<gene>
    <name evidence="3" type="ORF">B5J99_11465</name>
</gene>
<sequence>MARGETRSLVRSAAAWSAALGAIALSGCIPGGVSQQGMQPEITEAGTQARPPSEPEVVGSDAPVWTSRSVSPSASDVIGTVYVVQPGDTLRGIGNRTGAGSEAIAAANDLSAPYMLRPGQQLNIPGGRYHAVAQGETGIAIAHAYGVAWSDIVALNGLTEPYILRIGQRLKLPAGATAIAAAPAGFGPSAAASSKPSRIGALVVNIDDVVTGSQPAIAEGTPVPAAKAARAPVSAAVPVSVPKAFAGKFNWPITGPLLTRYGPVGKGQISNGIDITTTRGAPFRAAADGVVSYAGSEVAIYGGLILISHGDGWVSAYGHAERIDVTRGQAVKAGQVLGAAGQSGFADTPKLHFELRKDRKPVDPLLYLPRS</sequence>
<dbReference type="SMART" id="SM00257">
    <property type="entry name" value="LysM"/>
    <property type="match status" value="2"/>
</dbReference>
<dbReference type="CDD" id="cd00118">
    <property type="entry name" value="LysM"/>
    <property type="match status" value="2"/>
</dbReference>
<protein>
    <recommendedName>
        <fullName evidence="2">LysM domain-containing protein</fullName>
    </recommendedName>
</protein>
<feature type="domain" description="LysM" evidence="2">
    <location>
        <begin position="80"/>
        <end position="124"/>
    </location>
</feature>
<dbReference type="InterPro" id="IPR018392">
    <property type="entry name" value="LysM"/>
</dbReference>